<comment type="caution">
    <text evidence="1">The sequence shown here is derived from an EMBL/GenBank/DDBJ whole genome shotgun (WGS) entry which is preliminary data.</text>
</comment>
<dbReference type="AlphaFoldDB" id="A0A839QYD4"/>
<reference evidence="1 2" key="1">
    <citation type="submission" date="2020-08" db="EMBL/GenBank/DDBJ databases">
        <title>Sequencing the genomes of 1000 actinobacteria strains.</title>
        <authorList>
            <person name="Klenk H.-P."/>
        </authorList>
    </citation>
    <scope>NUCLEOTIDE SEQUENCE [LARGE SCALE GENOMIC DNA]</scope>
    <source>
        <strain evidence="1 2">DSM 23040</strain>
    </source>
</reference>
<dbReference type="Proteomes" id="UP000568050">
    <property type="component" value="Unassembled WGS sequence"/>
</dbReference>
<name>A0A839QYD4_9MICO</name>
<gene>
    <name evidence="1" type="ORF">FHX50_002163</name>
</gene>
<evidence type="ECO:0000313" key="1">
    <source>
        <dbReference type="EMBL" id="MBB3023860.1"/>
    </source>
</evidence>
<evidence type="ECO:0000313" key="2">
    <source>
        <dbReference type="Proteomes" id="UP000568050"/>
    </source>
</evidence>
<accession>A0A839QYD4</accession>
<feature type="non-terminal residue" evidence="1">
    <location>
        <position position="29"/>
    </location>
</feature>
<protein>
    <submittedName>
        <fullName evidence="1">Uncharacterized protein</fullName>
    </submittedName>
</protein>
<organism evidence="1 2">
    <name type="scientific">Helcobacillus massiliensis</name>
    <dbReference type="NCBI Taxonomy" id="521392"/>
    <lineage>
        <taxon>Bacteria</taxon>
        <taxon>Bacillati</taxon>
        <taxon>Actinomycetota</taxon>
        <taxon>Actinomycetes</taxon>
        <taxon>Micrococcales</taxon>
        <taxon>Dermabacteraceae</taxon>
        <taxon>Helcobacillus</taxon>
    </lineage>
</organism>
<sequence length="29" mass="3202">MRPLQQQIIAEMGVKPSIDPAPEVRARVA</sequence>
<proteinExistence type="predicted"/>
<dbReference type="EMBL" id="JACHWP010000014">
    <property type="protein sequence ID" value="MBB3023860.1"/>
    <property type="molecule type" value="Genomic_DNA"/>
</dbReference>
<keyword evidence="2" id="KW-1185">Reference proteome</keyword>